<sequence length="116" mass="11730">MEIEDHHAGVEVARPTAGEGAGEAGIGPEAVGEVLGEVGVAVLGGADGARVEARAPELRDVVDEDEIGVEVNDATDTWLEDVGEVVAGVVERLLEGGADGGGDQPADTVRVEYSTP</sequence>
<reference evidence="2" key="1">
    <citation type="submission" date="2021-03" db="EMBL/GenBank/DDBJ databases">
        <authorList>
            <person name="Li Z."/>
            <person name="Yang C."/>
        </authorList>
    </citation>
    <scope>NUCLEOTIDE SEQUENCE</scope>
    <source>
        <strain evidence="2">Dzin_1.0</strain>
        <tissue evidence="2">Leaf</tissue>
    </source>
</reference>
<feature type="region of interest" description="Disordered" evidence="1">
    <location>
        <begin position="95"/>
        <end position="116"/>
    </location>
</feature>
<evidence type="ECO:0000256" key="1">
    <source>
        <dbReference type="SAM" id="MobiDB-lite"/>
    </source>
</evidence>
<keyword evidence="3" id="KW-1185">Reference proteome</keyword>
<dbReference type="EMBL" id="JAGGNH010000003">
    <property type="protein sequence ID" value="KAJ0978533.1"/>
    <property type="molecule type" value="Genomic_DNA"/>
</dbReference>
<reference evidence="2" key="2">
    <citation type="journal article" date="2022" name="Hortic Res">
        <title>The genome of Dioscorea zingiberensis sheds light on the biosynthesis, origin and evolution of the medicinally important diosgenin saponins.</title>
        <authorList>
            <person name="Li Y."/>
            <person name="Tan C."/>
            <person name="Li Z."/>
            <person name="Guo J."/>
            <person name="Li S."/>
            <person name="Chen X."/>
            <person name="Wang C."/>
            <person name="Dai X."/>
            <person name="Yang H."/>
            <person name="Song W."/>
            <person name="Hou L."/>
            <person name="Xu J."/>
            <person name="Tong Z."/>
            <person name="Xu A."/>
            <person name="Yuan X."/>
            <person name="Wang W."/>
            <person name="Yang Q."/>
            <person name="Chen L."/>
            <person name="Sun Z."/>
            <person name="Wang K."/>
            <person name="Pan B."/>
            <person name="Chen J."/>
            <person name="Bao Y."/>
            <person name="Liu F."/>
            <person name="Qi X."/>
            <person name="Gang D.R."/>
            <person name="Wen J."/>
            <person name="Li J."/>
        </authorList>
    </citation>
    <scope>NUCLEOTIDE SEQUENCE</scope>
    <source>
        <strain evidence="2">Dzin_1.0</strain>
    </source>
</reference>
<accession>A0A9D5CUA4</accession>
<feature type="region of interest" description="Disordered" evidence="1">
    <location>
        <begin position="1"/>
        <end position="28"/>
    </location>
</feature>
<name>A0A9D5CUA4_9LILI</name>
<evidence type="ECO:0000313" key="2">
    <source>
        <dbReference type="EMBL" id="KAJ0978533.1"/>
    </source>
</evidence>
<dbReference type="AlphaFoldDB" id="A0A9D5CUA4"/>
<comment type="caution">
    <text evidence="2">The sequence shown here is derived from an EMBL/GenBank/DDBJ whole genome shotgun (WGS) entry which is preliminary data.</text>
</comment>
<organism evidence="2 3">
    <name type="scientific">Dioscorea zingiberensis</name>
    <dbReference type="NCBI Taxonomy" id="325984"/>
    <lineage>
        <taxon>Eukaryota</taxon>
        <taxon>Viridiplantae</taxon>
        <taxon>Streptophyta</taxon>
        <taxon>Embryophyta</taxon>
        <taxon>Tracheophyta</taxon>
        <taxon>Spermatophyta</taxon>
        <taxon>Magnoliopsida</taxon>
        <taxon>Liliopsida</taxon>
        <taxon>Dioscoreales</taxon>
        <taxon>Dioscoreaceae</taxon>
        <taxon>Dioscorea</taxon>
    </lineage>
</organism>
<gene>
    <name evidence="2" type="ORF">J5N97_014007</name>
</gene>
<protein>
    <submittedName>
        <fullName evidence="2">Uncharacterized protein</fullName>
    </submittedName>
</protein>
<evidence type="ECO:0000313" key="3">
    <source>
        <dbReference type="Proteomes" id="UP001085076"/>
    </source>
</evidence>
<proteinExistence type="predicted"/>
<dbReference type="Proteomes" id="UP001085076">
    <property type="component" value="Miscellaneous, Linkage group lg03"/>
</dbReference>